<organism evidence="1 2">
    <name type="scientific">Rhizophagus clarus</name>
    <dbReference type="NCBI Taxonomy" id="94130"/>
    <lineage>
        <taxon>Eukaryota</taxon>
        <taxon>Fungi</taxon>
        <taxon>Fungi incertae sedis</taxon>
        <taxon>Mucoromycota</taxon>
        <taxon>Glomeromycotina</taxon>
        <taxon>Glomeromycetes</taxon>
        <taxon>Glomerales</taxon>
        <taxon>Glomeraceae</taxon>
        <taxon>Rhizophagus</taxon>
    </lineage>
</organism>
<gene>
    <name evidence="1" type="ORF">RCL2_001431500</name>
</gene>
<dbReference type="AlphaFoldDB" id="A0A8H3LJG2"/>
<reference evidence="1" key="1">
    <citation type="submission" date="2019-10" db="EMBL/GenBank/DDBJ databases">
        <title>Conservation and host-specific expression of non-tandemly repeated heterogenous ribosome RNA gene in arbuscular mycorrhizal fungi.</title>
        <authorList>
            <person name="Maeda T."/>
            <person name="Kobayashi Y."/>
            <person name="Nakagawa T."/>
            <person name="Ezawa T."/>
            <person name="Yamaguchi K."/>
            <person name="Bino T."/>
            <person name="Nishimoto Y."/>
            <person name="Shigenobu S."/>
            <person name="Kawaguchi M."/>
        </authorList>
    </citation>
    <scope>NUCLEOTIDE SEQUENCE</scope>
    <source>
        <strain evidence="1">HR1</strain>
    </source>
</reference>
<comment type="caution">
    <text evidence="1">The sequence shown here is derived from an EMBL/GenBank/DDBJ whole genome shotgun (WGS) entry which is preliminary data.</text>
</comment>
<dbReference type="EMBL" id="BLAL01000165">
    <property type="protein sequence ID" value="GES87310.1"/>
    <property type="molecule type" value="Genomic_DNA"/>
</dbReference>
<name>A0A8H3LJG2_9GLOM</name>
<evidence type="ECO:0000313" key="2">
    <source>
        <dbReference type="Proteomes" id="UP000615446"/>
    </source>
</evidence>
<accession>A0A8H3LJG2</accession>
<dbReference type="Proteomes" id="UP000615446">
    <property type="component" value="Unassembled WGS sequence"/>
</dbReference>
<proteinExistence type="predicted"/>
<evidence type="ECO:0000313" key="1">
    <source>
        <dbReference type="EMBL" id="GES87310.1"/>
    </source>
</evidence>
<protein>
    <submittedName>
        <fullName evidence="1">Uncharacterized protein</fullName>
    </submittedName>
</protein>
<sequence>MKVTTPQYKVRAAVAAIQRYSKVGYGEVNGADAFTDEEIYPINECMDGTIPARLLRELLFYWDCAVDIIY</sequence>